<accession>S0FHK7</accession>
<dbReference type="Proteomes" id="UP000014155">
    <property type="component" value="Unassembled WGS sequence"/>
</dbReference>
<dbReference type="Gene3D" id="1.10.1740.10">
    <property type="match status" value="1"/>
</dbReference>
<dbReference type="InterPro" id="IPR036388">
    <property type="entry name" value="WH-like_DNA-bd_sf"/>
</dbReference>
<dbReference type="CDD" id="cd06171">
    <property type="entry name" value="Sigma70_r4"/>
    <property type="match status" value="1"/>
</dbReference>
<dbReference type="GO" id="GO:0006352">
    <property type="term" value="P:DNA-templated transcription initiation"/>
    <property type="evidence" value="ECO:0007669"/>
    <property type="project" value="InterPro"/>
</dbReference>
<evidence type="ECO:0000313" key="9">
    <source>
        <dbReference type="EMBL" id="EMS71250.1"/>
    </source>
</evidence>
<dbReference type="STRING" id="1195236.CTER_2866"/>
<keyword evidence="4 6" id="KW-0238">DNA-binding</keyword>
<dbReference type="PANTHER" id="PTHR43133:SF8">
    <property type="entry name" value="RNA POLYMERASE SIGMA FACTOR HI_1459-RELATED"/>
    <property type="match status" value="1"/>
</dbReference>
<dbReference type="eggNOG" id="COG1595">
    <property type="taxonomic scope" value="Bacteria"/>
</dbReference>
<dbReference type="GO" id="GO:0003677">
    <property type="term" value="F:DNA binding"/>
    <property type="evidence" value="ECO:0007669"/>
    <property type="project" value="UniProtKB-KW"/>
</dbReference>
<name>S0FHK7_RUMCE</name>
<evidence type="ECO:0000256" key="5">
    <source>
        <dbReference type="ARBA" id="ARBA00023163"/>
    </source>
</evidence>
<dbReference type="SUPFAM" id="SSF88946">
    <property type="entry name" value="Sigma2 domain of RNA polymerase sigma factors"/>
    <property type="match status" value="1"/>
</dbReference>
<dbReference type="InterPro" id="IPR013325">
    <property type="entry name" value="RNA_pol_sigma_r2"/>
</dbReference>
<comment type="caution">
    <text evidence="9">The sequence shown here is derived from an EMBL/GenBank/DDBJ whole genome shotgun (WGS) entry which is preliminary data.</text>
</comment>
<evidence type="ECO:0000259" key="8">
    <source>
        <dbReference type="Pfam" id="PF08281"/>
    </source>
</evidence>
<reference evidence="9 10" key="1">
    <citation type="journal article" date="2013" name="Genome Announc.">
        <title>Draft Genome Sequence of the Cellulolytic, Mesophilic, Anaerobic Bacterium Clostridium termitidis Strain CT1112 (DSM 5398).</title>
        <authorList>
            <person name="Lal S."/>
            <person name="Ramachandran U."/>
            <person name="Zhang X."/>
            <person name="Munir R."/>
            <person name="Sparling R."/>
            <person name="Levin D.B."/>
        </authorList>
    </citation>
    <scope>NUCLEOTIDE SEQUENCE [LARGE SCALE GENOMIC DNA]</scope>
    <source>
        <strain evidence="9 10">CT1112</strain>
    </source>
</reference>
<dbReference type="Gene3D" id="1.10.10.10">
    <property type="entry name" value="Winged helix-like DNA-binding domain superfamily/Winged helix DNA-binding domain"/>
    <property type="match status" value="1"/>
</dbReference>
<dbReference type="PANTHER" id="PTHR43133">
    <property type="entry name" value="RNA POLYMERASE ECF-TYPE SIGMA FACTO"/>
    <property type="match status" value="1"/>
</dbReference>
<dbReference type="GO" id="GO:0006950">
    <property type="term" value="P:response to stress"/>
    <property type="evidence" value="ECO:0007669"/>
    <property type="project" value="UniProtKB-ARBA"/>
</dbReference>
<sequence length="159" mass="18761">MNFNEIYALHFRDVYRFMLALCKDRTLAEEITQETFVRAMDSFSSFKGTCKVNTWLCQIAKNLYFNILDKNKKIDYNSDTEGMVYDDLADRLADSIDSEKIHRMLHSLPEPYKEVFTLRVFAELPYAQIADLFGKHESWARVTYYRAKQKITGRLEDLS</sequence>
<dbReference type="EMBL" id="AORV01000040">
    <property type="protein sequence ID" value="EMS71250.1"/>
    <property type="molecule type" value="Genomic_DNA"/>
</dbReference>
<dbReference type="PROSITE" id="PS01063">
    <property type="entry name" value="SIGMA70_ECF"/>
    <property type="match status" value="1"/>
</dbReference>
<comment type="similarity">
    <text evidence="1 6">Belongs to the sigma-70 factor family. ECF subfamily.</text>
</comment>
<gene>
    <name evidence="9" type="ORF">CTER_2866</name>
</gene>
<proteinExistence type="inferred from homology"/>
<keyword evidence="5 6" id="KW-0804">Transcription</keyword>
<dbReference type="InterPro" id="IPR007627">
    <property type="entry name" value="RNA_pol_sigma70_r2"/>
</dbReference>
<protein>
    <recommendedName>
        <fullName evidence="6">RNA polymerase sigma factor</fullName>
    </recommendedName>
</protein>
<dbReference type="SUPFAM" id="SSF88659">
    <property type="entry name" value="Sigma3 and sigma4 domains of RNA polymerase sigma factors"/>
    <property type="match status" value="1"/>
</dbReference>
<dbReference type="Pfam" id="PF04542">
    <property type="entry name" value="Sigma70_r2"/>
    <property type="match status" value="1"/>
</dbReference>
<evidence type="ECO:0000259" key="7">
    <source>
        <dbReference type="Pfam" id="PF04542"/>
    </source>
</evidence>
<dbReference type="InterPro" id="IPR039425">
    <property type="entry name" value="RNA_pol_sigma-70-like"/>
</dbReference>
<dbReference type="InterPro" id="IPR013324">
    <property type="entry name" value="RNA_pol_sigma_r3/r4-like"/>
</dbReference>
<evidence type="ECO:0000256" key="2">
    <source>
        <dbReference type="ARBA" id="ARBA00023015"/>
    </source>
</evidence>
<evidence type="ECO:0000256" key="4">
    <source>
        <dbReference type="ARBA" id="ARBA00023125"/>
    </source>
</evidence>
<dbReference type="InterPro" id="IPR000838">
    <property type="entry name" value="RNA_pol_sigma70_ECF_CS"/>
</dbReference>
<dbReference type="Pfam" id="PF08281">
    <property type="entry name" value="Sigma70_r4_2"/>
    <property type="match status" value="1"/>
</dbReference>
<dbReference type="NCBIfam" id="TIGR02937">
    <property type="entry name" value="sigma70-ECF"/>
    <property type="match status" value="1"/>
</dbReference>
<feature type="domain" description="RNA polymerase sigma factor 70 region 4 type 2" evidence="8">
    <location>
        <begin position="99"/>
        <end position="151"/>
    </location>
</feature>
<dbReference type="AlphaFoldDB" id="S0FHK7"/>
<dbReference type="GO" id="GO:0016987">
    <property type="term" value="F:sigma factor activity"/>
    <property type="evidence" value="ECO:0007669"/>
    <property type="project" value="UniProtKB-KW"/>
</dbReference>
<evidence type="ECO:0000256" key="6">
    <source>
        <dbReference type="RuleBase" id="RU000716"/>
    </source>
</evidence>
<dbReference type="RefSeq" id="WP_004626760.1">
    <property type="nucleotide sequence ID" value="NZ_AORV01000040.1"/>
</dbReference>
<keyword evidence="2 6" id="KW-0805">Transcription regulation</keyword>
<dbReference type="InterPro" id="IPR013249">
    <property type="entry name" value="RNA_pol_sigma70_r4_t2"/>
</dbReference>
<dbReference type="PATRIC" id="fig|1195236.3.peg.3186"/>
<organism evidence="9 10">
    <name type="scientific">Ruminiclostridium cellobioparum subsp. termitidis CT1112</name>
    <dbReference type="NCBI Taxonomy" id="1195236"/>
    <lineage>
        <taxon>Bacteria</taxon>
        <taxon>Bacillati</taxon>
        <taxon>Bacillota</taxon>
        <taxon>Clostridia</taxon>
        <taxon>Eubacteriales</taxon>
        <taxon>Oscillospiraceae</taxon>
        <taxon>Ruminiclostridium</taxon>
    </lineage>
</organism>
<dbReference type="InterPro" id="IPR014284">
    <property type="entry name" value="RNA_pol_sigma-70_dom"/>
</dbReference>
<evidence type="ECO:0000313" key="10">
    <source>
        <dbReference type="Proteomes" id="UP000014155"/>
    </source>
</evidence>
<feature type="domain" description="RNA polymerase sigma-70 region 2" evidence="7">
    <location>
        <begin position="7"/>
        <end position="72"/>
    </location>
</feature>
<evidence type="ECO:0000256" key="1">
    <source>
        <dbReference type="ARBA" id="ARBA00010641"/>
    </source>
</evidence>
<keyword evidence="10" id="KW-1185">Reference proteome</keyword>
<evidence type="ECO:0000256" key="3">
    <source>
        <dbReference type="ARBA" id="ARBA00023082"/>
    </source>
</evidence>
<keyword evidence="3 6" id="KW-0731">Sigma factor</keyword>